<comment type="caution">
    <text evidence="1">The sequence shown here is derived from an EMBL/GenBank/DDBJ whole genome shotgun (WGS) entry which is preliminary data.</text>
</comment>
<reference evidence="1" key="1">
    <citation type="submission" date="2022-10" db="EMBL/GenBank/DDBJ databases">
        <title>Genome Sequence of Xylaria curta.</title>
        <authorList>
            <person name="Buettner E."/>
        </authorList>
    </citation>
    <scope>NUCLEOTIDE SEQUENCE</scope>
    <source>
        <strain evidence="1">Babe10</strain>
    </source>
</reference>
<name>A0ACC1PIA5_9PEZI</name>
<evidence type="ECO:0000313" key="2">
    <source>
        <dbReference type="Proteomes" id="UP001143856"/>
    </source>
</evidence>
<sequence>MLRPVADANHHRRRTGVYRRDTDGRTVISFCRPRAALGSFTGWCGECVARRVSVKIRQASTIVSRPAIGEGCQTCRGQCLLQGYETPAHRGPCDWQWRSCGVAEAAVVVTASSSRCDVTDLAVDDGRGGSNGRRGIFPEPMIFLVE</sequence>
<keyword evidence="2" id="KW-1185">Reference proteome</keyword>
<gene>
    <name evidence="1" type="ORF">NUW58_g2290</name>
</gene>
<proteinExistence type="predicted"/>
<dbReference type="Proteomes" id="UP001143856">
    <property type="component" value="Unassembled WGS sequence"/>
</dbReference>
<organism evidence="1 2">
    <name type="scientific">Xylaria curta</name>
    <dbReference type="NCBI Taxonomy" id="42375"/>
    <lineage>
        <taxon>Eukaryota</taxon>
        <taxon>Fungi</taxon>
        <taxon>Dikarya</taxon>
        <taxon>Ascomycota</taxon>
        <taxon>Pezizomycotina</taxon>
        <taxon>Sordariomycetes</taxon>
        <taxon>Xylariomycetidae</taxon>
        <taxon>Xylariales</taxon>
        <taxon>Xylariaceae</taxon>
        <taxon>Xylaria</taxon>
    </lineage>
</organism>
<evidence type="ECO:0000313" key="1">
    <source>
        <dbReference type="EMBL" id="KAJ2992088.1"/>
    </source>
</evidence>
<accession>A0ACC1PIA5</accession>
<protein>
    <submittedName>
        <fullName evidence="1">Uncharacterized protein</fullName>
    </submittedName>
</protein>
<dbReference type="EMBL" id="JAPDGR010000290">
    <property type="protein sequence ID" value="KAJ2992088.1"/>
    <property type="molecule type" value="Genomic_DNA"/>
</dbReference>